<evidence type="ECO:0000256" key="5">
    <source>
        <dbReference type="ARBA" id="ARBA00023136"/>
    </source>
</evidence>
<sequence>MRITAWRAALRIARRDAMRAKGRSALVLAMIALPVLGVAGVDVVARSAQLEPAEQAVRMMGGADALVSLDGRGSTVLQAPNHRAESQTVGPTEGQAPTPEQKRSSGTEPDVLLPQLLPPGTTLVPVPFGPRASATTKEGRLSVGTTEADLTDPVWRGLLDVVEGAAPSGDRQVAATRAFLDQSGLRIGDSTALRGLEATPYTITGVVEYPEDLGSVELVARPGGLIAALDKARGSEQGDRGNPGRGGDWLVKLPAGQTLGWPQVLELNKYGFGATSRTVLLDPPARSEVPLYAYKAQHGYDDSRIDAAALAVVATVVGMALLEIVLLAGPAFAVGARRSRRQLGLIAAGGGDRSHVRAVVLGGGVVLGLAGAVVGVVLAVALVAVGRPWLEEWGGQRFGHFDLHPLDLLGIAAVGLVTGLLAAVVPAVQAARQNVVEALTGRGSLKPANRWIAMLGLVMVAGGAALALLGSALGAGRGLPVLGGSVIAELGMVLCTPVLVGLFGRLGRLLPLSPRLALRDAVRHRGRTAPAVAAVMAAVAGSVAVGIYTTSSDEQNRREYVATVPSGAVVLRAGWNPDSTDRLPQLRAAVEQSVSDLGPRGDTWDVSYGGDCRKAPGSCGDVRPKLPAELRCPADELQEAGEVGVGRPTDDPRCRLHGGREDRYGMSLGDATVLHNLFAVHDPAAEQALAQGKAVVFDQRYVKNGKLILALTEPVRAEEEAKAAAEGRRVRPATHEITVDAVYAAPTTPGELALLTPQAARAAGLGATESGSVWLPAAAPAGVAQQRADAALSKVDEDAFLQVERGYEGGRDLYALGLTGFAALVALGAAGIATGLASADSQNDLATLAAVGATGGIRRRLSGFQCGVIAAMGAVLGTLCGVVPAVALRRLEAASQSAVTEAGGIPRETVIAFPWLNLGLTLIVLPALACGLAMLVTRSRLVLARRAG</sequence>
<evidence type="ECO:0000256" key="3">
    <source>
        <dbReference type="ARBA" id="ARBA00022692"/>
    </source>
</evidence>
<proteinExistence type="inferred from homology"/>
<feature type="transmembrane region" description="Helical" evidence="8">
    <location>
        <begin position="356"/>
        <end position="386"/>
    </location>
</feature>
<feature type="transmembrane region" description="Helical" evidence="8">
    <location>
        <begin position="866"/>
        <end position="887"/>
    </location>
</feature>
<feature type="region of interest" description="Disordered" evidence="7">
    <location>
        <begin position="641"/>
        <end position="660"/>
    </location>
</feature>
<feature type="transmembrane region" description="Helical" evidence="8">
    <location>
        <begin position="451"/>
        <end position="474"/>
    </location>
</feature>
<name>A0ABP9E0B0_9ACTN</name>
<dbReference type="InterPro" id="IPR050250">
    <property type="entry name" value="Macrolide_Exporter_MacB"/>
</dbReference>
<feature type="transmembrane region" description="Helical" evidence="8">
    <location>
        <begin position="915"/>
        <end position="936"/>
    </location>
</feature>
<feature type="region of interest" description="Disordered" evidence="7">
    <location>
        <begin position="79"/>
        <end position="115"/>
    </location>
</feature>
<dbReference type="InterPro" id="IPR003838">
    <property type="entry name" value="ABC3_permease_C"/>
</dbReference>
<feature type="compositionally biased region" description="Basic and acidic residues" evidence="7">
    <location>
        <begin position="648"/>
        <end position="660"/>
    </location>
</feature>
<comment type="caution">
    <text evidence="10">The sequence shown here is derived from an EMBL/GenBank/DDBJ whole genome shotgun (WGS) entry which is preliminary data.</text>
</comment>
<evidence type="ECO:0000256" key="2">
    <source>
        <dbReference type="ARBA" id="ARBA00022475"/>
    </source>
</evidence>
<keyword evidence="11" id="KW-1185">Reference proteome</keyword>
<dbReference type="PANTHER" id="PTHR30572:SF4">
    <property type="entry name" value="ABC TRANSPORTER PERMEASE YTRF"/>
    <property type="match status" value="1"/>
</dbReference>
<feature type="transmembrane region" description="Helical" evidence="8">
    <location>
        <begin position="528"/>
        <end position="548"/>
    </location>
</feature>
<accession>A0ABP9E0B0</accession>
<feature type="transmembrane region" description="Helical" evidence="8">
    <location>
        <begin position="406"/>
        <end position="430"/>
    </location>
</feature>
<keyword evidence="4 8" id="KW-1133">Transmembrane helix</keyword>
<comment type="subcellular location">
    <subcellularLocation>
        <location evidence="1">Cell membrane</location>
        <topology evidence="1">Multi-pass membrane protein</topology>
    </subcellularLocation>
</comment>
<gene>
    <name evidence="10" type="ORF">GCM10023235_47360</name>
</gene>
<feature type="transmembrane region" description="Helical" evidence="8">
    <location>
        <begin position="813"/>
        <end position="837"/>
    </location>
</feature>
<keyword evidence="2" id="KW-1003">Cell membrane</keyword>
<evidence type="ECO:0000256" key="4">
    <source>
        <dbReference type="ARBA" id="ARBA00022989"/>
    </source>
</evidence>
<dbReference type="Proteomes" id="UP001501752">
    <property type="component" value="Unassembled WGS sequence"/>
</dbReference>
<keyword evidence="5 8" id="KW-0472">Membrane</keyword>
<evidence type="ECO:0000313" key="10">
    <source>
        <dbReference type="EMBL" id="GAA4863625.1"/>
    </source>
</evidence>
<evidence type="ECO:0000256" key="6">
    <source>
        <dbReference type="ARBA" id="ARBA00038076"/>
    </source>
</evidence>
<feature type="transmembrane region" description="Helical" evidence="8">
    <location>
        <begin position="486"/>
        <end position="507"/>
    </location>
</feature>
<evidence type="ECO:0000256" key="7">
    <source>
        <dbReference type="SAM" id="MobiDB-lite"/>
    </source>
</evidence>
<evidence type="ECO:0000313" key="11">
    <source>
        <dbReference type="Proteomes" id="UP001501752"/>
    </source>
</evidence>
<feature type="domain" description="ABC3 transporter permease C-terminal" evidence="9">
    <location>
        <begin position="317"/>
        <end position="434"/>
    </location>
</feature>
<evidence type="ECO:0000259" key="9">
    <source>
        <dbReference type="Pfam" id="PF02687"/>
    </source>
</evidence>
<reference evidence="11" key="1">
    <citation type="journal article" date="2019" name="Int. J. Syst. Evol. Microbiol.">
        <title>The Global Catalogue of Microorganisms (GCM) 10K type strain sequencing project: providing services to taxonomists for standard genome sequencing and annotation.</title>
        <authorList>
            <consortium name="The Broad Institute Genomics Platform"/>
            <consortium name="The Broad Institute Genome Sequencing Center for Infectious Disease"/>
            <person name="Wu L."/>
            <person name="Ma J."/>
        </authorList>
    </citation>
    <scope>NUCLEOTIDE SEQUENCE [LARGE SCALE GENOMIC DNA]</scope>
    <source>
        <strain evidence="11">JCM 13006</strain>
    </source>
</reference>
<dbReference type="Pfam" id="PF02687">
    <property type="entry name" value="FtsX"/>
    <property type="match status" value="1"/>
</dbReference>
<comment type="similarity">
    <text evidence="6">Belongs to the ABC-4 integral membrane protein family.</text>
</comment>
<evidence type="ECO:0000256" key="1">
    <source>
        <dbReference type="ARBA" id="ARBA00004651"/>
    </source>
</evidence>
<organism evidence="10 11">
    <name type="scientific">Kitasatospora terrestris</name>
    <dbReference type="NCBI Taxonomy" id="258051"/>
    <lineage>
        <taxon>Bacteria</taxon>
        <taxon>Bacillati</taxon>
        <taxon>Actinomycetota</taxon>
        <taxon>Actinomycetes</taxon>
        <taxon>Kitasatosporales</taxon>
        <taxon>Streptomycetaceae</taxon>
        <taxon>Kitasatospora</taxon>
    </lineage>
</organism>
<dbReference type="PANTHER" id="PTHR30572">
    <property type="entry name" value="MEMBRANE COMPONENT OF TRANSPORTER-RELATED"/>
    <property type="match status" value="1"/>
</dbReference>
<protein>
    <recommendedName>
        <fullName evidence="9">ABC3 transporter permease C-terminal domain-containing protein</fullName>
    </recommendedName>
</protein>
<dbReference type="RefSeq" id="WP_345698874.1">
    <property type="nucleotide sequence ID" value="NZ_BAABIS010000001.1"/>
</dbReference>
<evidence type="ECO:0000256" key="8">
    <source>
        <dbReference type="SAM" id="Phobius"/>
    </source>
</evidence>
<dbReference type="EMBL" id="BAABIS010000001">
    <property type="protein sequence ID" value="GAA4863625.1"/>
    <property type="molecule type" value="Genomic_DNA"/>
</dbReference>
<keyword evidence="3 8" id="KW-0812">Transmembrane</keyword>
<feature type="transmembrane region" description="Helical" evidence="8">
    <location>
        <begin position="307"/>
        <end position="335"/>
    </location>
</feature>